<accession>A0A4R5UIN0</accession>
<dbReference type="Pfam" id="PF00892">
    <property type="entry name" value="EamA"/>
    <property type="match status" value="2"/>
</dbReference>
<gene>
    <name evidence="4" type="ORF">E2F50_07165</name>
</gene>
<dbReference type="OrthoDB" id="7165334at2"/>
<dbReference type="RefSeq" id="WP_133315407.1">
    <property type="nucleotide sequence ID" value="NZ_SMTL01000002.1"/>
</dbReference>
<keyword evidence="2" id="KW-0732">Signal</keyword>
<comment type="caution">
    <text evidence="4">The sequence shown here is derived from an EMBL/GenBank/DDBJ whole genome shotgun (WGS) entry which is preliminary data.</text>
</comment>
<feature type="transmembrane region" description="Helical" evidence="1">
    <location>
        <begin position="123"/>
        <end position="140"/>
    </location>
</feature>
<evidence type="ECO:0000259" key="3">
    <source>
        <dbReference type="Pfam" id="PF00892"/>
    </source>
</evidence>
<dbReference type="PANTHER" id="PTHR22911:SF135">
    <property type="entry name" value="BLR4310 PROTEIN"/>
    <property type="match status" value="1"/>
</dbReference>
<dbReference type="AlphaFoldDB" id="A0A4R5UIN0"/>
<keyword evidence="1" id="KW-0472">Membrane</keyword>
<feature type="transmembrane region" description="Helical" evidence="1">
    <location>
        <begin position="96"/>
        <end position="116"/>
    </location>
</feature>
<keyword evidence="1" id="KW-1133">Transmembrane helix</keyword>
<dbReference type="SUPFAM" id="SSF103481">
    <property type="entry name" value="Multidrug resistance efflux transporter EmrE"/>
    <property type="match status" value="2"/>
</dbReference>
<evidence type="ECO:0000256" key="1">
    <source>
        <dbReference type="SAM" id="Phobius"/>
    </source>
</evidence>
<proteinExistence type="predicted"/>
<dbReference type="PANTHER" id="PTHR22911">
    <property type="entry name" value="ACYL-MALONYL CONDENSING ENZYME-RELATED"/>
    <property type="match status" value="1"/>
</dbReference>
<protein>
    <submittedName>
        <fullName evidence="4">DMT family transporter</fullName>
    </submittedName>
</protein>
<feature type="domain" description="EamA" evidence="3">
    <location>
        <begin position="150"/>
        <end position="276"/>
    </location>
</feature>
<feature type="transmembrane region" description="Helical" evidence="1">
    <location>
        <begin position="175"/>
        <end position="197"/>
    </location>
</feature>
<feature type="domain" description="EamA" evidence="3">
    <location>
        <begin position="8"/>
        <end position="140"/>
    </location>
</feature>
<name>A0A4R5UIN0_9HYPH</name>
<feature type="signal peptide" evidence="2">
    <location>
        <begin position="1"/>
        <end position="21"/>
    </location>
</feature>
<sequence>MPLSDNSRGALLMSLAMAAFACNDALVKSITTELSIAQIMAVRGLMTTALVFGIGRYLGVDMSWRIITNRFVIFRVCCELGATLTFFSALKRIEFAAASSIMQSLPLAVTLGAALFLREPVGWRRWAAIAVGFLGVLLIIRPGPEGFAPAALFAVAAVFFTASRDLATRRVSADIPSLSITLFTSLANALLGVILILPMGGWQPVSGSTFGHLALTSLLVFAGYQTVIMAMRSGEISFVAPFRYTSLIWALVIGVLVFNEHPNLSMLVGAAVVIGSGLYTFYRESKRQRALAETAGMVLEETSAGHGTGSKP</sequence>
<dbReference type="InterPro" id="IPR000620">
    <property type="entry name" value="EamA_dom"/>
</dbReference>
<feature type="transmembrane region" description="Helical" evidence="1">
    <location>
        <begin position="146"/>
        <end position="163"/>
    </location>
</feature>
<keyword evidence="1" id="KW-0812">Transmembrane</keyword>
<feature type="transmembrane region" description="Helical" evidence="1">
    <location>
        <begin position="242"/>
        <end position="258"/>
    </location>
</feature>
<reference evidence="4 5" key="1">
    <citation type="submission" date="2019-03" db="EMBL/GenBank/DDBJ databases">
        <title>Rhizobium sp. nov., an bacterium isolated from biocrust in Mu Us Desert.</title>
        <authorList>
            <person name="Lixiong L."/>
        </authorList>
    </citation>
    <scope>NUCLEOTIDE SEQUENCE [LARGE SCALE GENOMIC DNA]</scope>
    <source>
        <strain evidence="4 5">SPY-1</strain>
    </source>
</reference>
<evidence type="ECO:0000256" key="2">
    <source>
        <dbReference type="SAM" id="SignalP"/>
    </source>
</evidence>
<keyword evidence="5" id="KW-1185">Reference proteome</keyword>
<dbReference type="Gene3D" id="1.10.3730.20">
    <property type="match status" value="1"/>
</dbReference>
<organism evidence="4 5">
    <name type="scientific">Rhizobium deserti</name>
    <dbReference type="NCBI Taxonomy" id="2547961"/>
    <lineage>
        <taxon>Bacteria</taxon>
        <taxon>Pseudomonadati</taxon>
        <taxon>Pseudomonadota</taxon>
        <taxon>Alphaproteobacteria</taxon>
        <taxon>Hyphomicrobiales</taxon>
        <taxon>Rhizobiaceae</taxon>
        <taxon>Rhizobium/Agrobacterium group</taxon>
        <taxon>Rhizobium</taxon>
    </lineage>
</organism>
<feature type="chain" id="PRO_5020439170" evidence="2">
    <location>
        <begin position="22"/>
        <end position="312"/>
    </location>
</feature>
<feature type="transmembrane region" description="Helical" evidence="1">
    <location>
        <begin position="264"/>
        <end position="282"/>
    </location>
</feature>
<dbReference type="InterPro" id="IPR037185">
    <property type="entry name" value="EmrE-like"/>
</dbReference>
<feature type="transmembrane region" description="Helical" evidence="1">
    <location>
        <begin position="39"/>
        <end position="59"/>
    </location>
</feature>
<feature type="transmembrane region" description="Helical" evidence="1">
    <location>
        <begin position="209"/>
        <end position="230"/>
    </location>
</feature>
<evidence type="ECO:0000313" key="4">
    <source>
        <dbReference type="EMBL" id="TDK36697.1"/>
    </source>
</evidence>
<evidence type="ECO:0000313" key="5">
    <source>
        <dbReference type="Proteomes" id="UP000295238"/>
    </source>
</evidence>
<dbReference type="EMBL" id="SMTL01000002">
    <property type="protein sequence ID" value="TDK36697.1"/>
    <property type="molecule type" value="Genomic_DNA"/>
</dbReference>
<dbReference type="Proteomes" id="UP000295238">
    <property type="component" value="Unassembled WGS sequence"/>
</dbReference>
<dbReference type="GO" id="GO:0016020">
    <property type="term" value="C:membrane"/>
    <property type="evidence" value="ECO:0007669"/>
    <property type="project" value="InterPro"/>
</dbReference>
<feature type="transmembrane region" description="Helical" evidence="1">
    <location>
        <begin position="71"/>
        <end position="90"/>
    </location>
</feature>